<dbReference type="SUPFAM" id="SSF52317">
    <property type="entry name" value="Class I glutamine amidotransferase-like"/>
    <property type="match status" value="1"/>
</dbReference>
<comment type="subunit">
    <text evidence="2 10">Heterodimer of HisH and HisF.</text>
</comment>
<dbReference type="HAMAP" id="MF_00278">
    <property type="entry name" value="HisH"/>
    <property type="match status" value="1"/>
</dbReference>
<feature type="active site" description="Nucleophile" evidence="10 11">
    <location>
        <position position="82"/>
    </location>
</feature>
<keyword evidence="6 10" id="KW-0368">Histidine biosynthesis</keyword>
<evidence type="ECO:0000256" key="9">
    <source>
        <dbReference type="ARBA" id="ARBA00049534"/>
    </source>
</evidence>
<dbReference type="InterPro" id="IPR017926">
    <property type="entry name" value="GATASE"/>
</dbReference>
<feature type="active site" evidence="10 11">
    <location>
        <position position="187"/>
    </location>
</feature>
<dbReference type="InterPro" id="IPR010139">
    <property type="entry name" value="Imidazole-glycPsynth_HisH"/>
</dbReference>
<dbReference type="UniPathway" id="UPA00031">
    <property type="reaction ID" value="UER00010"/>
</dbReference>
<evidence type="ECO:0000256" key="7">
    <source>
        <dbReference type="ARBA" id="ARBA00023239"/>
    </source>
</evidence>
<evidence type="ECO:0000313" key="14">
    <source>
        <dbReference type="Proteomes" id="UP000006241"/>
    </source>
</evidence>
<comment type="catalytic activity">
    <reaction evidence="8 10">
        <text>5-[(5-phospho-1-deoxy-D-ribulos-1-ylimino)methylamino]-1-(5-phospho-beta-D-ribosyl)imidazole-4-carboxamide + L-glutamine = D-erythro-1-(imidazol-4-yl)glycerol 3-phosphate + 5-amino-1-(5-phospho-beta-D-ribosyl)imidazole-4-carboxamide + L-glutamate + H(+)</text>
        <dbReference type="Rhea" id="RHEA:24793"/>
        <dbReference type="ChEBI" id="CHEBI:15378"/>
        <dbReference type="ChEBI" id="CHEBI:29985"/>
        <dbReference type="ChEBI" id="CHEBI:58278"/>
        <dbReference type="ChEBI" id="CHEBI:58359"/>
        <dbReference type="ChEBI" id="CHEBI:58475"/>
        <dbReference type="ChEBI" id="CHEBI:58525"/>
        <dbReference type="EC" id="4.3.2.10"/>
    </reaction>
</comment>
<comment type="caution">
    <text evidence="13">The sequence shown here is derived from an EMBL/GenBank/DDBJ whole genome shotgun (WGS) entry which is preliminary data.</text>
</comment>
<dbReference type="PIRSF" id="PIRSF000495">
    <property type="entry name" value="Amidotransf_hisH"/>
    <property type="match status" value="1"/>
</dbReference>
<sequence>MRIAIVDYGMGNIHSIIGALKYLGITDVIVSNDFNELIISDKLILPGVGAFGKAIKEIQDRSLDSILREIVIEAKRPILGICLGMQILSSSSNENGEHLGLGFIETRVEKFEEENLTIPHVGFNQIDLPLSQSRLFKGFNDHPDFYFTHSYRMIGSDDIVFANCNYGGNFIAAFEKENIAGAQFHPELSQTNGLKFLNNFLTEF</sequence>
<dbReference type="GO" id="GO:0000107">
    <property type="term" value="F:imidazoleglycerol-phosphate synthase activity"/>
    <property type="evidence" value="ECO:0007669"/>
    <property type="project" value="UniProtKB-UniRule"/>
</dbReference>
<dbReference type="GO" id="GO:0004359">
    <property type="term" value="F:glutaminase activity"/>
    <property type="evidence" value="ECO:0007669"/>
    <property type="project" value="UniProtKB-EC"/>
</dbReference>
<dbReference type="GO" id="GO:0000105">
    <property type="term" value="P:L-histidine biosynthetic process"/>
    <property type="evidence" value="ECO:0007669"/>
    <property type="project" value="UniProtKB-UniRule"/>
</dbReference>
<dbReference type="InterPro" id="IPR029062">
    <property type="entry name" value="Class_I_gatase-like"/>
</dbReference>
<reference evidence="13 14" key="1">
    <citation type="submission" date="2009-01" db="EMBL/GenBank/DDBJ databases">
        <authorList>
            <person name="Qin X."/>
            <person name="Bachman B."/>
            <person name="Battles P."/>
            <person name="Bell A."/>
            <person name="Bess C."/>
            <person name="Bickham C."/>
            <person name="Chaboub L."/>
            <person name="Chen D."/>
            <person name="Coyle M."/>
            <person name="Deiros D.R."/>
            <person name="Dinh H."/>
            <person name="Forbes L."/>
            <person name="Fowler G."/>
            <person name="Francisco L."/>
            <person name="Fu Q."/>
            <person name="Gubbala S."/>
            <person name="Hale W."/>
            <person name="Han Y."/>
            <person name="Hemphill L."/>
            <person name="Highlander S.K."/>
            <person name="Hirani K."/>
            <person name="Hogues M."/>
            <person name="Jackson L."/>
            <person name="Jakkamsetti A."/>
            <person name="Javaid M."/>
            <person name="Jiang H."/>
            <person name="Korchina V."/>
            <person name="Kovar C."/>
            <person name="Lara F."/>
            <person name="Lee S."/>
            <person name="Mata R."/>
            <person name="Mathew T."/>
            <person name="Moen C."/>
            <person name="Morales K."/>
            <person name="Munidasa M."/>
            <person name="Nazareth L."/>
            <person name="Ngo R."/>
            <person name="Nguyen L."/>
            <person name="Okwuonu G."/>
            <person name="Ongeri F."/>
            <person name="Patil S."/>
            <person name="Petrosino J."/>
            <person name="Pham C."/>
            <person name="Pham P."/>
            <person name="Pu L.-L."/>
            <person name="Puazo M."/>
            <person name="Raj R."/>
            <person name="Reid J."/>
            <person name="Rouhana J."/>
            <person name="Saada N."/>
            <person name="Shang Y."/>
            <person name="Simmons D."/>
            <person name="Thornton R."/>
            <person name="Warren J."/>
            <person name="Weissenberger G."/>
            <person name="Zhang J."/>
            <person name="Zhang L."/>
            <person name="Zhou C."/>
            <person name="Zhu D."/>
            <person name="Muzny D."/>
            <person name="Worley K."/>
            <person name="Gibbs R."/>
        </authorList>
    </citation>
    <scope>NUCLEOTIDE SEQUENCE [LARGE SCALE GENOMIC DNA]</scope>
    <source>
        <strain evidence="13 14">ATCC 33300</strain>
    </source>
</reference>
<proteinExistence type="inferred from homology"/>
<evidence type="ECO:0000256" key="4">
    <source>
        <dbReference type="ARBA" id="ARBA00022801"/>
    </source>
</evidence>
<feature type="active site" evidence="10 11">
    <location>
        <position position="185"/>
    </location>
</feature>
<evidence type="ECO:0000256" key="6">
    <source>
        <dbReference type="ARBA" id="ARBA00023102"/>
    </source>
</evidence>
<organism evidence="13 14">
    <name type="scientific">Sphingobacterium spiritivorum ATCC 33300</name>
    <dbReference type="NCBI Taxonomy" id="525372"/>
    <lineage>
        <taxon>Bacteria</taxon>
        <taxon>Pseudomonadati</taxon>
        <taxon>Bacteroidota</taxon>
        <taxon>Sphingobacteriia</taxon>
        <taxon>Sphingobacteriales</taxon>
        <taxon>Sphingobacteriaceae</taxon>
        <taxon>Sphingobacterium</taxon>
    </lineage>
</organism>
<keyword evidence="3 10" id="KW-0028">Amino-acid biosynthesis</keyword>
<name>C2G0W1_SPHSI</name>
<dbReference type="PROSITE" id="PS51273">
    <property type="entry name" value="GATASE_TYPE_1"/>
    <property type="match status" value="1"/>
</dbReference>
<comment type="subcellular location">
    <subcellularLocation>
        <location evidence="10">Cytoplasm</location>
    </subcellularLocation>
</comment>
<dbReference type="AlphaFoldDB" id="C2G0W1"/>
<gene>
    <name evidence="10 13" type="primary">hisH</name>
    <name evidence="13" type="ORF">HMPREF0765_3217</name>
</gene>
<comment type="catalytic activity">
    <reaction evidence="9 10">
        <text>L-glutamine + H2O = L-glutamate + NH4(+)</text>
        <dbReference type="Rhea" id="RHEA:15889"/>
        <dbReference type="ChEBI" id="CHEBI:15377"/>
        <dbReference type="ChEBI" id="CHEBI:28938"/>
        <dbReference type="ChEBI" id="CHEBI:29985"/>
        <dbReference type="ChEBI" id="CHEBI:58359"/>
        <dbReference type="EC" id="3.5.1.2"/>
    </reaction>
</comment>
<protein>
    <recommendedName>
        <fullName evidence="10">Imidazole glycerol phosphate synthase subunit HisH</fullName>
        <ecNumber evidence="10">4.3.2.10</ecNumber>
    </recommendedName>
    <alternativeName>
        <fullName evidence="10">IGP synthase glutaminase subunit</fullName>
        <ecNumber evidence="10">3.5.1.2</ecNumber>
    </alternativeName>
    <alternativeName>
        <fullName evidence="10">IGP synthase subunit HisH</fullName>
    </alternativeName>
    <alternativeName>
        <fullName evidence="10">ImGP synthase subunit HisH</fullName>
        <shortName evidence="10">IGPS subunit HisH</shortName>
    </alternativeName>
</protein>
<dbReference type="PROSITE" id="PS51274">
    <property type="entry name" value="GATASE_COBBQ"/>
    <property type="match status" value="1"/>
</dbReference>
<evidence type="ECO:0000256" key="1">
    <source>
        <dbReference type="ARBA" id="ARBA00005091"/>
    </source>
</evidence>
<evidence type="ECO:0000256" key="10">
    <source>
        <dbReference type="HAMAP-Rule" id="MF_00278"/>
    </source>
</evidence>
<keyword evidence="5 10" id="KW-0315">Glutamine amidotransferase</keyword>
<evidence type="ECO:0000259" key="12">
    <source>
        <dbReference type="Pfam" id="PF00117"/>
    </source>
</evidence>
<dbReference type="GO" id="GO:0016829">
    <property type="term" value="F:lyase activity"/>
    <property type="evidence" value="ECO:0007669"/>
    <property type="project" value="UniProtKB-KW"/>
</dbReference>
<keyword evidence="10" id="KW-0963">Cytoplasm</keyword>
<dbReference type="Gene3D" id="3.40.50.880">
    <property type="match status" value="1"/>
</dbReference>
<dbReference type="EC" id="3.5.1.2" evidence="10"/>
<evidence type="ECO:0000313" key="13">
    <source>
        <dbReference type="EMBL" id="EEI91191.1"/>
    </source>
</evidence>
<feature type="domain" description="Glutamine amidotransferase" evidence="12">
    <location>
        <begin position="5"/>
        <end position="202"/>
    </location>
</feature>
<evidence type="ECO:0000256" key="3">
    <source>
        <dbReference type="ARBA" id="ARBA00022605"/>
    </source>
</evidence>
<evidence type="ECO:0000256" key="11">
    <source>
        <dbReference type="PIRSR" id="PIRSR000495-1"/>
    </source>
</evidence>
<keyword evidence="13" id="KW-0808">Transferase</keyword>
<dbReference type="RefSeq" id="WP_003009026.1">
    <property type="nucleotide sequence ID" value="NZ_GG668632.1"/>
</dbReference>
<comment type="function">
    <text evidence="10">IGPS catalyzes the conversion of PRFAR and glutamine to IGP, AICAR and glutamate. The HisH subunit catalyzes the hydrolysis of glutamine to glutamate and ammonia as part of the synthesis of IGP and AICAR. The resulting ammonia molecule is channeled to the active site of HisF.</text>
</comment>
<dbReference type="HOGENOM" id="CLU_071837_2_0_10"/>
<evidence type="ECO:0000256" key="5">
    <source>
        <dbReference type="ARBA" id="ARBA00022962"/>
    </source>
</evidence>
<keyword evidence="7 10" id="KW-0456">Lyase</keyword>
<keyword evidence="13" id="KW-0328">Glycosyltransferase</keyword>
<dbReference type="Pfam" id="PF00117">
    <property type="entry name" value="GATase"/>
    <property type="match status" value="1"/>
</dbReference>
<dbReference type="EMBL" id="ACHB01000071">
    <property type="protein sequence ID" value="EEI91191.1"/>
    <property type="molecule type" value="Genomic_DNA"/>
</dbReference>
<evidence type="ECO:0000256" key="8">
    <source>
        <dbReference type="ARBA" id="ARBA00047838"/>
    </source>
</evidence>
<dbReference type="Proteomes" id="UP000006241">
    <property type="component" value="Unassembled WGS sequence"/>
</dbReference>
<comment type="pathway">
    <text evidence="1 10">Amino-acid biosynthesis; L-histidine biosynthesis; L-histidine from 5-phospho-alpha-D-ribose 1-diphosphate: step 5/9.</text>
</comment>
<dbReference type="PANTHER" id="PTHR42701">
    <property type="entry name" value="IMIDAZOLE GLYCEROL PHOSPHATE SYNTHASE SUBUNIT HISH"/>
    <property type="match status" value="1"/>
</dbReference>
<dbReference type="GO" id="GO:0005737">
    <property type="term" value="C:cytoplasm"/>
    <property type="evidence" value="ECO:0007669"/>
    <property type="project" value="UniProtKB-SubCell"/>
</dbReference>
<keyword evidence="4 10" id="KW-0378">Hydrolase</keyword>
<dbReference type="NCBIfam" id="TIGR01855">
    <property type="entry name" value="IMP_synth_hisH"/>
    <property type="match status" value="1"/>
</dbReference>
<dbReference type="EC" id="4.3.2.10" evidence="10"/>
<dbReference type="PANTHER" id="PTHR42701:SF1">
    <property type="entry name" value="IMIDAZOLE GLYCEROL PHOSPHATE SYNTHASE SUBUNIT HISH"/>
    <property type="match status" value="1"/>
</dbReference>
<dbReference type="CDD" id="cd01748">
    <property type="entry name" value="GATase1_IGP_Synthase"/>
    <property type="match status" value="1"/>
</dbReference>
<evidence type="ECO:0000256" key="2">
    <source>
        <dbReference type="ARBA" id="ARBA00011152"/>
    </source>
</evidence>
<accession>C2G0W1</accession>